<sequence length="66" mass="7830">ASISEQCTELKRQYDTCFNKWYSTKFLNGDTSPECEDIFKLYKACVWKAIEEKKVDKLINDARKEE</sequence>
<proteinExistence type="inferred from homology"/>
<dbReference type="PANTHER" id="PTHR46403:SF1">
    <property type="entry name" value="TP53-REGULATED INHIBITOR OF APOPTOSIS 1"/>
    <property type="match status" value="1"/>
</dbReference>
<dbReference type="GO" id="GO:0005829">
    <property type="term" value="C:cytosol"/>
    <property type="evidence" value="ECO:0007669"/>
    <property type="project" value="TreeGrafter"/>
</dbReference>
<keyword evidence="2" id="KW-1015">Disulfide bond</keyword>
<dbReference type="Pfam" id="PF05254">
    <property type="entry name" value="UPF0203"/>
    <property type="match status" value="1"/>
</dbReference>
<reference evidence="4" key="1">
    <citation type="journal article" date="2018" name="Nat. Microbiol.">
        <title>Leveraging single-cell genomics to expand the fungal tree of life.</title>
        <authorList>
            <person name="Ahrendt S.R."/>
            <person name="Quandt C.A."/>
            <person name="Ciobanu D."/>
            <person name="Clum A."/>
            <person name="Salamov A."/>
            <person name="Andreopoulos B."/>
            <person name="Cheng J.F."/>
            <person name="Woyke T."/>
            <person name="Pelin A."/>
            <person name="Henrissat B."/>
            <person name="Reynolds N.K."/>
            <person name="Benny G.L."/>
            <person name="Smith M.E."/>
            <person name="James T.Y."/>
            <person name="Grigoriev I.V."/>
        </authorList>
    </citation>
    <scope>NUCLEOTIDE SEQUENCE [LARGE SCALE GENOMIC DNA]</scope>
</reference>
<dbReference type="PROSITE" id="PS51808">
    <property type="entry name" value="CHCH"/>
    <property type="match status" value="1"/>
</dbReference>
<keyword evidence="4" id="KW-1185">Reference proteome</keyword>
<dbReference type="EMBL" id="KZ994342">
    <property type="protein sequence ID" value="RKO93181.1"/>
    <property type="molecule type" value="Genomic_DNA"/>
</dbReference>
<dbReference type="AlphaFoldDB" id="A0A4P9WJR6"/>
<dbReference type="GO" id="GO:0045332">
    <property type="term" value="P:phospholipid translocation"/>
    <property type="evidence" value="ECO:0007669"/>
    <property type="project" value="TreeGrafter"/>
</dbReference>
<evidence type="ECO:0000256" key="2">
    <source>
        <dbReference type="ARBA" id="ARBA00023157"/>
    </source>
</evidence>
<feature type="non-terminal residue" evidence="3">
    <location>
        <position position="1"/>
    </location>
</feature>
<organism evidence="3 4">
    <name type="scientific">Blyttiomyces helicus</name>
    <dbReference type="NCBI Taxonomy" id="388810"/>
    <lineage>
        <taxon>Eukaryota</taxon>
        <taxon>Fungi</taxon>
        <taxon>Fungi incertae sedis</taxon>
        <taxon>Chytridiomycota</taxon>
        <taxon>Chytridiomycota incertae sedis</taxon>
        <taxon>Chytridiomycetes</taxon>
        <taxon>Chytridiomycetes incertae sedis</taxon>
        <taxon>Blyttiomyces</taxon>
    </lineage>
</organism>
<comment type="similarity">
    <text evidence="1">Belongs to the TRIAP1/MDM35 family.</text>
</comment>
<feature type="non-terminal residue" evidence="3">
    <location>
        <position position="66"/>
    </location>
</feature>
<gene>
    <name evidence="3" type="ORF">BDK51DRAFT_6621</name>
</gene>
<dbReference type="Proteomes" id="UP000269721">
    <property type="component" value="Unassembled WGS sequence"/>
</dbReference>
<dbReference type="InterPro" id="IPR007918">
    <property type="entry name" value="MDM35_apoptosis"/>
</dbReference>
<evidence type="ECO:0000313" key="4">
    <source>
        <dbReference type="Proteomes" id="UP000269721"/>
    </source>
</evidence>
<name>A0A4P9WJR6_9FUNG</name>
<dbReference type="GO" id="GO:0005758">
    <property type="term" value="C:mitochondrial intermembrane space"/>
    <property type="evidence" value="ECO:0007669"/>
    <property type="project" value="TreeGrafter"/>
</dbReference>
<evidence type="ECO:0000256" key="1">
    <source>
        <dbReference type="ARBA" id="ARBA00006196"/>
    </source>
</evidence>
<dbReference type="GO" id="GO:1990050">
    <property type="term" value="F:phosphatidic acid transfer activity"/>
    <property type="evidence" value="ECO:0007669"/>
    <property type="project" value="TreeGrafter"/>
</dbReference>
<protein>
    <submittedName>
        <fullName evidence="3">Mitochondrial distribution and morphology protein Mdm35</fullName>
    </submittedName>
</protein>
<dbReference type="PANTHER" id="PTHR46403">
    <property type="entry name" value="TP53-REGULATED INHIBITOR OF APOPTOSIS 1"/>
    <property type="match status" value="1"/>
</dbReference>
<accession>A0A4P9WJR6</accession>
<evidence type="ECO:0000313" key="3">
    <source>
        <dbReference type="EMBL" id="RKO93181.1"/>
    </source>
</evidence>
<dbReference type="OrthoDB" id="19091at2759"/>
<dbReference type="GO" id="GO:0005634">
    <property type="term" value="C:nucleus"/>
    <property type="evidence" value="ECO:0007669"/>
    <property type="project" value="TreeGrafter"/>
</dbReference>